<reference evidence="1" key="1">
    <citation type="submission" date="2022-07" db="EMBL/GenBank/DDBJ databases">
        <title>Isolation, identification, and degradation of a PFOSA degrading strain from sewage treatment plant.</title>
        <authorList>
            <person name="Zhang L."/>
            <person name="Huo Y."/>
        </authorList>
    </citation>
    <scope>NUCLEOTIDE SEQUENCE</scope>
    <source>
        <strain evidence="1">C1</strain>
    </source>
</reference>
<accession>A0ABY5INJ9</accession>
<protein>
    <recommendedName>
        <fullName evidence="3">DUF2726 domain-containing protein</fullName>
    </recommendedName>
</protein>
<keyword evidence="2" id="KW-1185">Reference proteome</keyword>
<organism evidence="1 2">
    <name type="scientific">Flavobacterium cerinum</name>
    <dbReference type="NCBI Taxonomy" id="2502784"/>
    <lineage>
        <taxon>Bacteria</taxon>
        <taxon>Pseudomonadati</taxon>
        <taxon>Bacteroidota</taxon>
        <taxon>Flavobacteriia</taxon>
        <taxon>Flavobacteriales</taxon>
        <taxon>Flavobacteriaceae</taxon>
        <taxon>Flavobacterium</taxon>
    </lineage>
</organism>
<evidence type="ECO:0000313" key="2">
    <source>
        <dbReference type="Proteomes" id="UP001059844"/>
    </source>
</evidence>
<dbReference type="RefSeq" id="WP_256550090.1">
    <property type="nucleotide sequence ID" value="NZ_CP101751.1"/>
</dbReference>
<name>A0ABY5INJ9_9FLAO</name>
<evidence type="ECO:0000313" key="1">
    <source>
        <dbReference type="EMBL" id="UUC44416.1"/>
    </source>
</evidence>
<sequence>MHVSPKYDFEISFLEEIDKELYPEDLVTGIFEVIMNTRLGIYVRFIPEIDGIDEKWPFDFVDYDETTIQGIRKLLLLESVYVVTPSDKWKGETKKINKEFIAKCFDVADIENMRDVVVFFISKADFELYENEKEKMSVSDPHIKDNRYKNFIANLEKEYKLPVFLKTQIINSPYLSDEELFLLMRKRDEKGNIVVIEN</sequence>
<evidence type="ECO:0008006" key="3">
    <source>
        <dbReference type="Google" id="ProtNLM"/>
    </source>
</evidence>
<proteinExistence type="predicted"/>
<dbReference type="Proteomes" id="UP001059844">
    <property type="component" value="Chromosome"/>
</dbReference>
<dbReference type="EMBL" id="CP101751">
    <property type="protein sequence ID" value="UUC44416.1"/>
    <property type="molecule type" value="Genomic_DNA"/>
</dbReference>
<gene>
    <name evidence="1" type="ORF">NOX80_12320</name>
</gene>